<dbReference type="HAMAP" id="MF_01874">
    <property type="entry name" value="UPF0756"/>
    <property type="match status" value="1"/>
</dbReference>
<dbReference type="KEGG" id="aft:BBF96_13970"/>
<proteinExistence type="inferred from homology"/>
<dbReference type="Proteomes" id="UP000267250">
    <property type="component" value="Chromosome"/>
</dbReference>
<evidence type="ECO:0000256" key="3">
    <source>
        <dbReference type="ARBA" id="ARBA00022989"/>
    </source>
</evidence>
<gene>
    <name evidence="6" type="ORF">BBF96_13970</name>
</gene>
<evidence type="ECO:0000313" key="7">
    <source>
        <dbReference type="Proteomes" id="UP000267250"/>
    </source>
</evidence>
<evidence type="ECO:0000256" key="2">
    <source>
        <dbReference type="ARBA" id="ARBA00022692"/>
    </source>
</evidence>
<evidence type="ECO:0000256" key="1">
    <source>
        <dbReference type="ARBA" id="ARBA00022475"/>
    </source>
</evidence>
<dbReference type="InterPro" id="IPR007382">
    <property type="entry name" value="UPF0756_TM"/>
</dbReference>
<dbReference type="EMBL" id="CP016379">
    <property type="protein sequence ID" value="AZR74396.1"/>
    <property type="molecule type" value="Genomic_DNA"/>
</dbReference>
<comment type="subcellular location">
    <subcellularLocation>
        <location evidence="5">Cell membrane</location>
        <topology evidence="5">Multi-pass membrane protein</topology>
    </subcellularLocation>
</comment>
<dbReference type="OrthoDB" id="80306at2"/>
<accession>A0A3Q9HSJ7</accession>
<name>A0A3Q9HSJ7_9FIRM</name>
<organism evidence="6 7">
    <name type="scientific">Anoxybacter fermentans</name>
    <dbReference type="NCBI Taxonomy" id="1323375"/>
    <lineage>
        <taxon>Bacteria</taxon>
        <taxon>Bacillati</taxon>
        <taxon>Bacillota</taxon>
        <taxon>Clostridia</taxon>
        <taxon>Halanaerobiales</taxon>
        <taxon>Anoxybacter</taxon>
    </lineage>
</organism>
<comment type="similarity">
    <text evidence="5">Belongs to the UPF0756 family.</text>
</comment>
<keyword evidence="3 5" id="KW-1133">Transmembrane helix</keyword>
<dbReference type="PANTHER" id="PTHR38452:SF1">
    <property type="entry name" value="UPF0756 MEMBRANE PROTEIN YEAL"/>
    <property type="match status" value="1"/>
</dbReference>
<keyword evidence="2 5" id="KW-0812">Transmembrane</keyword>
<dbReference type="GO" id="GO:0005886">
    <property type="term" value="C:plasma membrane"/>
    <property type="evidence" value="ECO:0007669"/>
    <property type="project" value="UniProtKB-SubCell"/>
</dbReference>
<evidence type="ECO:0000313" key="6">
    <source>
        <dbReference type="EMBL" id="AZR74396.1"/>
    </source>
</evidence>
<feature type="transmembrane region" description="Helical" evidence="5">
    <location>
        <begin position="109"/>
        <end position="127"/>
    </location>
</feature>
<feature type="transmembrane region" description="Helical" evidence="5">
    <location>
        <begin position="46"/>
        <end position="65"/>
    </location>
</feature>
<evidence type="ECO:0000256" key="5">
    <source>
        <dbReference type="HAMAP-Rule" id="MF_01874"/>
    </source>
</evidence>
<dbReference type="RefSeq" id="WP_127017753.1">
    <property type="nucleotide sequence ID" value="NZ_CP016379.1"/>
</dbReference>
<dbReference type="AlphaFoldDB" id="A0A3Q9HSJ7"/>
<evidence type="ECO:0000256" key="4">
    <source>
        <dbReference type="ARBA" id="ARBA00023136"/>
    </source>
</evidence>
<dbReference type="Pfam" id="PF04284">
    <property type="entry name" value="DUF441"/>
    <property type="match status" value="1"/>
</dbReference>
<keyword evidence="4 5" id="KW-0472">Membrane</keyword>
<feature type="transmembrane region" description="Helical" evidence="5">
    <location>
        <begin position="6"/>
        <end position="34"/>
    </location>
</feature>
<protein>
    <recommendedName>
        <fullName evidence="5">UPF0756 membrane protein BBF96_13970</fullName>
    </recommendedName>
</protein>
<feature type="transmembrane region" description="Helical" evidence="5">
    <location>
        <begin position="77"/>
        <end position="97"/>
    </location>
</feature>
<keyword evidence="7" id="KW-1185">Reference proteome</keyword>
<sequence length="148" mass="15917">MGFYILLLILAMGMLSRSKLVMLTASILLIFRILHLQRFFKFLSNNGINMGLLLLVMTVLIPFATDQVTLKDLKDTMTSFSGIIAILGGLLATKLNGMGLNLLKVEPQLVIGMVVGSIIGIIFWGGVPVGPLMAGGLTALFIKILGLL</sequence>
<dbReference type="PANTHER" id="PTHR38452">
    <property type="entry name" value="UPF0756 MEMBRANE PROTEIN YEAL"/>
    <property type="match status" value="1"/>
</dbReference>
<reference evidence="6 7" key="1">
    <citation type="submission" date="2016-07" db="EMBL/GenBank/DDBJ databases">
        <title>Genome and transcriptome analysis of iron-reducing fermentative bacteria Anoxybacter fermentans.</title>
        <authorList>
            <person name="Zeng X."/>
            <person name="Shao Z."/>
        </authorList>
    </citation>
    <scope>NUCLEOTIDE SEQUENCE [LARGE SCALE GENOMIC DNA]</scope>
    <source>
        <strain evidence="6 7">DY22613</strain>
    </source>
</reference>
<keyword evidence="1 5" id="KW-1003">Cell membrane</keyword>